<dbReference type="GO" id="GO:0006508">
    <property type="term" value="P:proteolysis"/>
    <property type="evidence" value="ECO:0007669"/>
    <property type="project" value="UniProtKB-KW"/>
</dbReference>
<keyword evidence="8" id="KW-1133">Transmembrane helix</keyword>
<dbReference type="EMBL" id="NNAY01002254">
    <property type="protein sequence ID" value="OXU21721.1"/>
    <property type="molecule type" value="Genomic_DNA"/>
</dbReference>
<dbReference type="InterPro" id="IPR033121">
    <property type="entry name" value="PEPTIDASE_A1"/>
</dbReference>
<dbReference type="GO" id="GO:0005764">
    <property type="term" value="C:lysosome"/>
    <property type="evidence" value="ECO:0007669"/>
    <property type="project" value="TreeGrafter"/>
</dbReference>
<protein>
    <recommendedName>
        <fullName evidence="9">Peptidase A1 domain-containing protein</fullName>
    </recommendedName>
</protein>
<sequence length="446" mass="50992">MISRRDSQKTHTRESHTSSSDIGETGDRRVSSLRTIEATALYLKVVLKNLIVLIMKNFCLTGLLLAMLAGIVAGRIEFDLYREEPTLETISRSKRSLHEHKAAWKNESVVLYKFMNGEYYGTIGVGSPSKPFKVIFDTTWADSWLPSSHCGWTEIACSRYQLHNQYDSSKSSSYFPNGEFINLTSSELSLVGILSTDTFHLAHVKVVNQTFLEATHMSLNPFLQYKADGIVGLAYQEQSGWKGVTPFFYNMIRQNLVQEHVFTFYMNRDETTPKAGKVILGGRQRSHMKEDTLTVLNVVEKKFWMIQMDSMFAEKNKTNYPICEKCRAIFDSSSNTIVGPPNDILKLNYMLNAVYVPGINRYTVNCRNYAKLPKIHFILKGNDFVIQSKYYVQRLTLENIEACFSPFVPNANATEQTWELGGAFMMEFYTEFDFDNNVVNIAETIF</sequence>
<dbReference type="PANTHER" id="PTHR47966:SF51">
    <property type="entry name" value="BETA-SITE APP-CLEAVING ENZYME, ISOFORM A-RELATED"/>
    <property type="match status" value="1"/>
</dbReference>
<accession>A0A232ETN6</accession>
<feature type="region of interest" description="Disordered" evidence="7">
    <location>
        <begin position="1"/>
        <end position="26"/>
    </location>
</feature>
<evidence type="ECO:0000256" key="4">
    <source>
        <dbReference type="ARBA" id="ARBA00022801"/>
    </source>
</evidence>
<feature type="active site" evidence="5">
    <location>
        <position position="331"/>
    </location>
</feature>
<evidence type="ECO:0000256" key="3">
    <source>
        <dbReference type="ARBA" id="ARBA00022750"/>
    </source>
</evidence>
<keyword evidence="3" id="KW-0064">Aspartyl protease</keyword>
<evidence type="ECO:0000256" key="2">
    <source>
        <dbReference type="ARBA" id="ARBA00022670"/>
    </source>
</evidence>
<dbReference type="InterPro" id="IPR001461">
    <property type="entry name" value="Aspartic_peptidase_A1"/>
</dbReference>
<dbReference type="AlphaFoldDB" id="A0A232ETN6"/>
<keyword evidence="4" id="KW-0378">Hydrolase</keyword>
<keyword evidence="11" id="KW-1185">Reference proteome</keyword>
<dbReference type="InterPro" id="IPR021109">
    <property type="entry name" value="Peptidase_aspartic_dom_sf"/>
</dbReference>
<evidence type="ECO:0000259" key="9">
    <source>
        <dbReference type="PROSITE" id="PS51767"/>
    </source>
</evidence>
<feature type="disulfide bond" evidence="6">
    <location>
        <begin position="366"/>
        <end position="403"/>
    </location>
</feature>
<feature type="active site" evidence="5">
    <location>
        <position position="137"/>
    </location>
</feature>
<dbReference type="Pfam" id="PF00026">
    <property type="entry name" value="Asp"/>
    <property type="match status" value="1"/>
</dbReference>
<gene>
    <name evidence="10" type="ORF">TSAR_007251</name>
</gene>
<dbReference type="GO" id="GO:0004190">
    <property type="term" value="F:aspartic-type endopeptidase activity"/>
    <property type="evidence" value="ECO:0007669"/>
    <property type="project" value="UniProtKB-KW"/>
</dbReference>
<evidence type="ECO:0000256" key="1">
    <source>
        <dbReference type="ARBA" id="ARBA00007447"/>
    </source>
</evidence>
<keyword evidence="8" id="KW-0812">Transmembrane</keyword>
<evidence type="ECO:0000256" key="7">
    <source>
        <dbReference type="SAM" id="MobiDB-lite"/>
    </source>
</evidence>
<dbReference type="STRING" id="543379.A0A232ETN6"/>
<feature type="domain" description="Peptidase A1" evidence="9">
    <location>
        <begin position="119"/>
        <end position="442"/>
    </location>
</feature>
<feature type="transmembrane region" description="Helical" evidence="8">
    <location>
        <begin position="50"/>
        <end position="73"/>
    </location>
</feature>
<dbReference type="PROSITE" id="PS51767">
    <property type="entry name" value="PEPTIDASE_A1"/>
    <property type="match status" value="1"/>
</dbReference>
<dbReference type="OrthoDB" id="771136at2759"/>
<evidence type="ECO:0000313" key="11">
    <source>
        <dbReference type="Proteomes" id="UP000215335"/>
    </source>
</evidence>
<comment type="similarity">
    <text evidence="1">Belongs to the peptidase A1 family.</text>
</comment>
<reference evidence="10 11" key="1">
    <citation type="journal article" date="2017" name="Curr. Biol.">
        <title>The Evolution of Venom by Co-option of Single-Copy Genes.</title>
        <authorList>
            <person name="Martinson E.O."/>
            <person name="Mrinalini"/>
            <person name="Kelkar Y.D."/>
            <person name="Chang C.H."/>
            <person name="Werren J.H."/>
        </authorList>
    </citation>
    <scope>NUCLEOTIDE SEQUENCE [LARGE SCALE GENOMIC DNA]</scope>
    <source>
        <strain evidence="10 11">Alberta</strain>
        <tissue evidence="10">Whole body</tissue>
    </source>
</reference>
<dbReference type="Proteomes" id="UP000215335">
    <property type="component" value="Unassembled WGS sequence"/>
</dbReference>
<dbReference type="FunFam" id="2.40.70.10:FF:000115">
    <property type="entry name" value="Lysosomal aspartic protease"/>
    <property type="match status" value="1"/>
</dbReference>
<name>A0A232ETN6_9HYME</name>
<proteinExistence type="inferred from homology"/>
<keyword evidence="8" id="KW-0472">Membrane</keyword>
<organism evidence="10 11">
    <name type="scientific">Trichomalopsis sarcophagae</name>
    <dbReference type="NCBI Taxonomy" id="543379"/>
    <lineage>
        <taxon>Eukaryota</taxon>
        <taxon>Metazoa</taxon>
        <taxon>Ecdysozoa</taxon>
        <taxon>Arthropoda</taxon>
        <taxon>Hexapoda</taxon>
        <taxon>Insecta</taxon>
        <taxon>Pterygota</taxon>
        <taxon>Neoptera</taxon>
        <taxon>Endopterygota</taxon>
        <taxon>Hymenoptera</taxon>
        <taxon>Apocrita</taxon>
        <taxon>Proctotrupomorpha</taxon>
        <taxon>Chalcidoidea</taxon>
        <taxon>Pteromalidae</taxon>
        <taxon>Pteromalinae</taxon>
        <taxon>Trichomalopsis</taxon>
    </lineage>
</organism>
<dbReference type="PANTHER" id="PTHR47966">
    <property type="entry name" value="BETA-SITE APP-CLEAVING ENZYME, ISOFORM A-RELATED"/>
    <property type="match status" value="1"/>
</dbReference>
<dbReference type="SUPFAM" id="SSF50630">
    <property type="entry name" value="Acid proteases"/>
    <property type="match status" value="1"/>
</dbReference>
<evidence type="ECO:0000256" key="5">
    <source>
        <dbReference type="PIRSR" id="PIRSR601461-1"/>
    </source>
</evidence>
<keyword evidence="6" id="KW-1015">Disulfide bond</keyword>
<dbReference type="Gene3D" id="2.40.70.10">
    <property type="entry name" value="Acid Proteases"/>
    <property type="match status" value="2"/>
</dbReference>
<keyword evidence="2" id="KW-0645">Protease</keyword>
<dbReference type="Gene3D" id="2.60.40.1960">
    <property type="match status" value="1"/>
</dbReference>
<comment type="caution">
    <text evidence="10">The sequence shown here is derived from an EMBL/GenBank/DDBJ whole genome shotgun (WGS) entry which is preliminary data.</text>
</comment>
<evidence type="ECO:0000256" key="6">
    <source>
        <dbReference type="PIRSR" id="PIRSR601461-2"/>
    </source>
</evidence>
<dbReference type="PRINTS" id="PR00792">
    <property type="entry name" value="PEPSIN"/>
</dbReference>
<evidence type="ECO:0000256" key="8">
    <source>
        <dbReference type="SAM" id="Phobius"/>
    </source>
</evidence>
<feature type="compositionally biased region" description="Basic and acidic residues" evidence="7">
    <location>
        <begin position="1"/>
        <end position="16"/>
    </location>
</feature>
<evidence type="ECO:0000313" key="10">
    <source>
        <dbReference type="EMBL" id="OXU21721.1"/>
    </source>
</evidence>